<name>A0A8T0J1I8_CERPU</name>
<evidence type="ECO:0000313" key="5">
    <source>
        <dbReference type="EMBL" id="KAG0588989.1"/>
    </source>
</evidence>
<proteinExistence type="predicted"/>
<dbReference type="Proteomes" id="UP000822688">
    <property type="component" value="Chromosome 2"/>
</dbReference>
<evidence type="ECO:0000256" key="1">
    <source>
        <dbReference type="SAM" id="MobiDB-lite"/>
    </source>
</evidence>
<dbReference type="EMBL" id="CM026422">
    <property type="protein sequence ID" value="KAG0588987.1"/>
    <property type="molecule type" value="Genomic_DNA"/>
</dbReference>
<gene>
    <name evidence="2" type="ORF">KC19_2G283000</name>
    <name evidence="3" type="ORF">KC19_2G283100</name>
    <name evidence="4" type="ORF">KC19_2G283200</name>
    <name evidence="5" type="ORF">KC19_2G283300</name>
</gene>
<evidence type="ECO:0000313" key="3">
    <source>
        <dbReference type="EMBL" id="KAG0588987.1"/>
    </source>
</evidence>
<protein>
    <submittedName>
        <fullName evidence="5">Uncharacterized protein</fullName>
    </submittedName>
</protein>
<evidence type="ECO:0000313" key="6">
    <source>
        <dbReference type="Proteomes" id="UP000822688"/>
    </source>
</evidence>
<dbReference type="EMBL" id="CM026422">
    <property type="protein sequence ID" value="KAG0588988.1"/>
    <property type="molecule type" value="Genomic_DNA"/>
</dbReference>
<reference evidence="5" key="1">
    <citation type="submission" date="2020-06" db="EMBL/GenBank/DDBJ databases">
        <title>WGS assembly of Ceratodon purpureus strain R40.</title>
        <authorList>
            <person name="Carey S.B."/>
            <person name="Jenkins J."/>
            <person name="Shu S."/>
            <person name="Lovell J.T."/>
            <person name="Sreedasyam A."/>
            <person name="Maumus F."/>
            <person name="Tiley G.P."/>
            <person name="Fernandez-Pozo N."/>
            <person name="Barry K."/>
            <person name="Chen C."/>
            <person name="Wang M."/>
            <person name="Lipzen A."/>
            <person name="Daum C."/>
            <person name="Saski C.A."/>
            <person name="Payton A.C."/>
            <person name="Mcbreen J.C."/>
            <person name="Conrad R.E."/>
            <person name="Kollar L.M."/>
            <person name="Olsson S."/>
            <person name="Huttunen S."/>
            <person name="Landis J.B."/>
            <person name="Wickett N.J."/>
            <person name="Johnson M.G."/>
            <person name="Rensing S.A."/>
            <person name="Grimwood J."/>
            <person name="Schmutz J."/>
            <person name="Mcdaniel S.F."/>
        </authorList>
    </citation>
    <scope>NUCLEOTIDE SEQUENCE</scope>
    <source>
        <strain evidence="5">R40</strain>
    </source>
</reference>
<evidence type="ECO:0000313" key="2">
    <source>
        <dbReference type="EMBL" id="KAG0588986.1"/>
    </source>
</evidence>
<organism evidence="5 6">
    <name type="scientific">Ceratodon purpureus</name>
    <name type="common">Fire moss</name>
    <name type="synonym">Dicranum purpureum</name>
    <dbReference type="NCBI Taxonomy" id="3225"/>
    <lineage>
        <taxon>Eukaryota</taxon>
        <taxon>Viridiplantae</taxon>
        <taxon>Streptophyta</taxon>
        <taxon>Embryophyta</taxon>
        <taxon>Bryophyta</taxon>
        <taxon>Bryophytina</taxon>
        <taxon>Bryopsida</taxon>
        <taxon>Dicranidae</taxon>
        <taxon>Pseudoditrichales</taxon>
        <taxon>Ditrichaceae</taxon>
        <taxon>Ceratodon</taxon>
    </lineage>
</organism>
<comment type="caution">
    <text evidence="5">The sequence shown here is derived from an EMBL/GenBank/DDBJ whole genome shotgun (WGS) entry which is preliminary data.</text>
</comment>
<dbReference type="AlphaFoldDB" id="A0A8T0J1I8"/>
<feature type="compositionally biased region" description="Basic and acidic residues" evidence="1">
    <location>
        <begin position="41"/>
        <end position="51"/>
    </location>
</feature>
<evidence type="ECO:0000313" key="4">
    <source>
        <dbReference type="EMBL" id="KAG0588988.1"/>
    </source>
</evidence>
<accession>A0A8T0J1I8</accession>
<sequence length="102" mass="11170">MTSMTASLERGARKSVEVIAGSRQADVKPVRRQPAASKIVGGDRRTQRSDAELRSYVQVGDQESTLHRKMAPRRKFTGVQLVNACTLTIPRNAVLTKSSCIS</sequence>
<dbReference type="EMBL" id="CM026422">
    <property type="protein sequence ID" value="KAG0588986.1"/>
    <property type="molecule type" value="Genomic_DNA"/>
</dbReference>
<keyword evidence="6" id="KW-1185">Reference proteome</keyword>
<dbReference type="EMBL" id="CM026422">
    <property type="protein sequence ID" value="KAG0588989.1"/>
    <property type="molecule type" value="Genomic_DNA"/>
</dbReference>
<feature type="region of interest" description="Disordered" evidence="1">
    <location>
        <begin position="25"/>
        <end position="51"/>
    </location>
</feature>